<dbReference type="PROSITE" id="PS51914">
    <property type="entry name" value="MRH"/>
    <property type="match status" value="1"/>
</dbReference>
<evidence type="ECO:0000256" key="2">
    <source>
        <dbReference type="ARBA" id="ARBA00009918"/>
    </source>
</evidence>
<evidence type="ECO:0000256" key="8">
    <source>
        <dbReference type="ARBA" id="ARBA00023180"/>
    </source>
</evidence>
<dbReference type="FunFam" id="2.70.130.10:FF:000021">
    <property type="entry name" value="Protein OS-9 homolog"/>
    <property type="match status" value="1"/>
</dbReference>
<dbReference type="InterPro" id="IPR044865">
    <property type="entry name" value="MRH_dom"/>
</dbReference>
<feature type="compositionally biased region" description="Basic and acidic residues" evidence="9">
    <location>
        <begin position="271"/>
        <end position="280"/>
    </location>
</feature>
<evidence type="ECO:0000256" key="6">
    <source>
        <dbReference type="ARBA" id="ARBA00022824"/>
    </source>
</evidence>
<comment type="caution">
    <text evidence="12">The sequence shown here is derived from an EMBL/GenBank/DDBJ whole genome shotgun (WGS) entry which is preliminary data.</text>
</comment>
<accession>A0AAD4T1F6</accession>
<dbReference type="GO" id="GO:0030970">
    <property type="term" value="P:retrograde protein transport, ER to cytosol"/>
    <property type="evidence" value="ECO:0007669"/>
    <property type="project" value="TreeGrafter"/>
</dbReference>
<keyword evidence="5" id="KW-0430">Lectin</keyword>
<evidence type="ECO:0000256" key="5">
    <source>
        <dbReference type="ARBA" id="ARBA00022734"/>
    </source>
</evidence>
<reference evidence="12" key="1">
    <citation type="submission" date="2022-04" db="EMBL/GenBank/DDBJ databases">
        <title>A functionally conserved STORR gene fusion in Papaver species that diverged 16.8 million years ago.</title>
        <authorList>
            <person name="Catania T."/>
        </authorList>
    </citation>
    <scope>NUCLEOTIDE SEQUENCE</scope>
    <source>
        <strain evidence="12">S-188037</strain>
    </source>
</reference>
<keyword evidence="8" id="KW-0325">Glycoprotein</keyword>
<dbReference type="Gene3D" id="2.70.130.10">
    <property type="entry name" value="Mannose-6-phosphate receptor binding domain"/>
    <property type="match status" value="1"/>
</dbReference>
<dbReference type="Pfam" id="PF07915">
    <property type="entry name" value="PRKCSH"/>
    <property type="match status" value="1"/>
</dbReference>
<evidence type="ECO:0000256" key="3">
    <source>
        <dbReference type="ARBA" id="ARBA00018727"/>
    </source>
</evidence>
<evidence type="ECO:0000256" key="7">
    <source>
        <dbReference type="ARBA" id="ARBA00023157"/>
    </source>
</evidence>
<name>A0AAD4T1F6_9MAGN</name>
<keyword evidence="7" id="KW-1015">Disulfide bond</keyword>
<keyword evidence="6" id="KW-0256">Endoplasmic reticulum</keyword>
<comment type="similarity">
    <text evidence="2">Belongs to the OS-9 family.</text>
</comment>
<evidence type="ECO:0000256" key="10">
    <source>
        <dbReference type="SAM" id="SignalP"/>
    </source>
</evidence>
<proteinExistence type="inferred from homology"/>
<feature type="region of interest" description="Disordered" evidence="9">
    <location>
        <begin position="268"/>
        <end position="297"/>
    </location>
</feature>
<dbReference type="GO" id="GO:0030246">
    <property type="term" value="F:carbohydrate binding"/>
    <property type="evidence" value="ECO:0007669"/>
    <property type="project" value="UniProtKB-KW"/>
</dbReference>
<dbReference type="SUPFAM" id="SSF50911">
    <property type="entry name" value="Mannose 6-phosphate receptor domain"/>
    <property type="match status" value="1"/>
</dbReference>
<feature type="signal peptide" evidence="10">
    <location>
        <begin position="1"/>
        <end position="21"/>
    </location>
</feature>
<dbReference type="Proteomes" id="UP001202328">
    <property type="component" value="Unassembled WGS sequence"/>
</dbReference>
<protein>
    <recommendedName>
        <fullName evidence="3">Protein OS-9 homolog</fullName>
    </recommendedName>
</protein>
<dbReference type="InterPro" id="IPR045149">
    <property type="entry name" value="OS-9-like"/>
</dbReference>
<comment type="subcellular location">
    <subcellularLocation>
        <location evidence="1">Endoplasmic reticulum</location>
    </subcellularLocation>
</comment>
<evidence type="ECO:0000256" key="1">
    <source>
        <dbReference type="ARBA" id="ARBA00004240"/>
    </source>
</evidence>
<dbReference type="EMBL" id="JAJJMB010007553">
    <property type="protein sequence ID" value="KAI3929989.1"/>
    <property type="molecule type" value="Genomic_DNA"/>
</dbReference>
<evidence type="ECO:0000313" key="12">
    <source>
        <dbReference type="EMBL" id="KAI3929989.1"/>
    </source>
</evidence>
<dbReference type="GO" id="GO:0005788">
    <property type="term" value="C:endoplasmic reticulum lumen"/>
    <property type="evidence" value="ECO:0007669"/>
    <property type="project" value="TreeGrafter"/>
</dbReference>
<dbReference type="PANTHER" id="PTHR15414">
    <property type="entry name" value="OS-9-RELATED"/>
    <property type="match status" value="1"/>
</dbReference>
<dbReference type="InterPro" id="IPR009011">
    <property type="entry name" value="Man6P_isomerase_rcpt-bd_dom_sf"/>
</dbReference>
<gene>
    <name evidence="12" type="ORF">MKW98_004143</name>
</gene>
<keyword evidence="13" id="KW-1185">Reference proteome</keyword>
<evidence type="ECO:0000313" key="13">
    <source>
        <dbReference type="Proteomes" id="UP001202328"/>
    </source>
</evidence>
<dbReference type="InterPro" id="IPR012913">
    <property type="entry name" value="OS9-like_dom"/>
</dbReference>
<organism evidence="12 13">
    <name type="scientific">Papaver atlanticum</name>
    <dbReference type="NCBI Taxonomy" id="357466"/>
    <lineage>
        <taxon>Eukaryota</taxon>
        <taxon>Viridiplantae</taxon>
        <taxon>Streptophyta</taxon>
        <taxon>Embryophyta</taxon>
        <taxon>Tracheophyta</taxon>
        <taxon>Spermatophyta</taxon>
        <taxon>Magnoliopsida</taxon>
        <taxon>Ranunculales</taxon>
        <taxon>Papaveraceae</taxon>
        <taxon>Papaveroideae</taxon>
        <taxon>Papaver</taxon>
    </lineage>
</organism>
<feature type="chain" id="PRO_5042151986" description="Protein OS-9 homolog" evidence="10">
    <location>
        <begin position="22"/>
        <end position="319"/>
    </location>
</feature>
<evidence type="ECO:0000256" key="4">
    <source>
        <dbReference type="ARBA" id="ARBA00022729"/>
    </source>
</evidence>
<dbReference type="AlphaFoldDB" id="A0AAD4T1F6"/>
<sequence>MTRLSWLVLLISLHFFNNVLAVQIFTPQAGGTLGRSSREPKYSIEYHQADSPYQPNDDQESLVMSNEEGKKYMCFLPSVEKPKAESSVAQRNSSNSFVESERSVRLKTPDEFLENLKGPCFIRQEGWWTYEFCYHNKLRQIHLEGDKALQEFVLGEYDAEATALYNQNLSDFSTLKDPRSKDASQRYHTHIYTNGTLCDLTNQPRETEVRFVCQPGPKGVITSIAELSTCKYALTFQTPYLCKHPMFKQDRPVQHTIYCNELPEVVGNEDQIPHREREDSISSSPTNSKDDEKIKTVEGMVAELSNYEEDVDSEQFAAT</sequence>
<evidence type="ECO:0000256" key="9">
    <source>
        <dbReference type="SAM" id="MobiDB-lite"/>
    </source>
</evidence>
<keyword evidence="4 10" id="KW-0732">Signal</keyword>
<feature type="domain" description="MRH" evidence="11">
    <location>
        <begin position="118"/>
        <end position="244"/>
    </location>
</feature>
<evidence type="ECO:0000259" key="11">
    <source>
        <dbReference type="PROSITE" id="PS51914"/>
    </source>
</evidence>
<dbReference type="GO" id="GO:0030968">
    <property type="term" value="P:endoplasmic reticulum unfolded protein response"/>
    <property type="evidence" value="ECO:0007669"/>
    <property type="project" value="InterPro"/>
</dbReference>
<dbReference type="PANTHER" id="PTHR15414:SF0">
    <property type="entry name" value="ENDOPLASMIC RETICULUM LECTIN 1"/>
    <property type="match status" value="1"/>
</dbReference>